<dbReference type="AlphaFoldDB" id="A0A5S5MBQ8"/>
<comment type="caution">
    <text evidence="1">The sequence shown here is derived from an EMBL/GenBank/DDBJ whole genome shotgun (WGS) entry which is preliminary data.</text>
</comment>
<gene>
    <name evidence="1" type="ORF">FIM25_16830</name>
</gene>
<dbReference type="EMBL" id="VDMB01000060">
    <property type="protein sequence ID" value="TYT73110.1"/>
    <property type="molecule type" value="Genomic_DNA"/>
</dbReference>
<accession>A0A5S5MBQ8</accession>
<organism evidence="1 2">
    <name type="scientific">Desulfobotulus mexicanus</name>
    <dbReference type="NCBI Taxonomy" id="2586642"/>
    <lineage>
        <taxon>Bacteria</taxon>
        <taxon>Pseudomonadati</taxon>
        <taxon>Thermodesulfobacteriota</taxon>
        <taxon>Desulfobacteria</taxon>
        <taxon>Desulfobacterales</taxon>
        <taxon>Desulfobacteraceae</taxon>
        <taxon>Desulfobotulus</taxon>
    </lineage>
</organism>
<keyword evidence="2" id="KW-1185">Reference proteome</keyword>
<evidence type="ECO:0000313" key="2">
    <source>
        <dbReference type="Proteomes" id="UP000321899"/>
    </source>
</evidence>
<sequence>MALLSGMPTIDIVDSPAGDGLLAAFEKTSRTYLMEKTGSLLNASVGGKNLSLPVFRYDWQIRSEAINLLNGRTVPSVLWWGKRESRDIYLDLMDVLDGAVRPTGTEFLDTLLYEDFLDSTQPAFQWYLENCKLTGCRH</sequence>
<dbReference type="RefSeq" id="WP_139451010.1">
    <property type="nucleotide sequence ID" value="NZ_VDMB01000060.1"/>
</dbReference>
<evidence type="ECO:0000313" key="1">
    <source>
        <dbReference type="EMBL" id="TYT73110.1"/>
    </source>
</evidence>
<protein>
    <submittedName>
        <fullName evidence="1">Uncharacterized protein</fullName>
    </submittedName>
</protein>
<name>A0A5S5MBQ8_9BACT</name>
<dbReference type="Proteomes" id="UP000321899">
    <property type="component" value="Unassembled WGS sequence"/>
</dbReference>
<reference evidence="1 2" key="1">
    <citation type="submission" date="2019-06" db="EMBL/GenBank/DDBJ databases">
        <title>Desulfobotulus mexicanus sp. nov., a novel sulfate-reducing bacterium isolated from the sediment of an alkaline crater lake in Mexico.</title>
        <authorList>
            <person name="Hirschler-Rea A."/>
        </authorList>
    </citation>
    <scope>NUCLEOTIDE SEQUENCE [LARGE SCALE GENOMIC DNA]</scope>
    <source>
        <strain evidence="1 2">PAR22N</strain>
    </source>
</reference>
<proteinExistence type="predicted"/>
<dbReference type="OrthoDB" id="9776599at2"/>